<keyword evidence="2" id="KW-1185">Reference proteome</keyword>
<dbReference type="Proteomes" id="UP000366872">
    <property type="component" value="Unassembled WGS sequence"/>
</dbReference>
<protein>
    <submittedName>
        <fullName evidence="1">Uncharacterized protein</fullName>
    </submittedName>
</protein>
<accession>A0A6C2U4U4</accession>
<dbReference type="RefSeq" id="WP_136080033.1">
    <property type="nucleotide sequence ID" value="NZ_CAAHFG010000001.1"/>
</dbReference>
<organism evidence="1 2">
    <name type="scientific">Pontiella desulfatans</name>
    <dbReference type="NCBI Taxonomy" id="2750659"/>
    <lineage>
        <taxon>Bacteria</taxon>
        <taxon>Pseudomonadati</taxon>
        <taxon>Kiritimatiellota</taxon>
        <taxon>Kiritimatiellia</taxon>
        <taxon>Kiritimatiellales</taxon>
        <taxon>Pontiellaceae</taxon>
        <taxon>Pontiella</taxon>
    </lineage>
</organism>
<dbReference type="EMBL" id="CAAHFG010000001">
    <property type="protein sequence ID" value="VGO14561.1"/>
    <property type="molecule type" value="Genomic_DNA"/>
</dbReference>
<gene>
    <name evidence="1" type="ORF">PDESU_03124</name>
</gene>
<dbReference type="PROSITE" id="PS51257">
    <property type="entry name" value="PROKAR_LIPOPROTEIN"/>
    <property type="match status" value="1"/>
</dbReference>
<evidence type="ECO:0000313" key="1">
    <source>
        <dbReference type="EMBL" id="VGO14561.1"/>
    </source>
</evidence>
<dbReference type="AlphaFoldDB" id="A0A6C2U4U4"/>
<evidence type="ECO:0000313" key="2">
    <source>
        <dbReference type="Proteomes" id="UP000366872"/>
    </source>
</evidence>
<sequence>MTRREFRNVLLGTAGLAVLSGCKSRIAASASDAAMGDPYQCGKCGHLIRSTEDMTEKRCPRCYAKAMKRISEEEMATALHAD</sequence>
<proteinExistence type="predicted"/>
<reference evidence="1 2" key="1">
    <citation type="submission" date="2019-04" db="EMBL/GenBank/DDBJ databases">
        <authorList>
            <person name="Van Vliet M D."/>
        </authorList>
    </citation>
    <scope>NUCLEOTIDE SEQUENCE [LARGE SCALE GENOMIC DNA]</scope>
    <source>
        <strain evidence="1 2">F1</strain>
    </source>
</reference>
<name>A0A6C2U4U4_PONDE</name>